<dbReference type="PROSITE" id="PS51898">
    <property type="entry name" value="TYR_RECOMBINASE"/>
    <property type="match status" value="1"/>
</dbReference>
<dbReference type="InterPro" id="IPR011010">
    <property type="entry name" value="DNA_brk_join_enz"/>
</dbReference>
<evidence type="ECO:0000313" key="13">
    <source>
        <dbReference type="EMBL" id="CAB4814641.1"/>
    </source>
</evidence>
<dbReference type="Pfam" id="PF00589">
    <property type="entry name" value="Phage_integrase"/>
    <property type="match status" value="1"/>
</dbReference>
<evidence type="ECO:0000259" key="9">
    <source>
        <dbReference type="PROSITE" id="PS51898"/>
    </source>
</evidence>
<comment type="subcellular location">
    <subcellularLocation>
        <location evidence="1">Cytoplasm</location>
    </subcellularLocation>
</comment>
<keyword evidence="8" id="KW-0131">Cell cycle</keyword>
<dbReference type="InterPro" id="IPR044068">
    <property type="entry name" value="CB"/>
</dbReference>
<evidence type="ECO:0000256" key="4">
    <source>
        <dbReference type="ARBA" id="ARBA00022829"/>
    </source>
</evidence>
<evidence type="ECO:0000259" key="10">
    <source>
        <dbReference type="PROSITE" id="PS51900"/>
    </source>
</evidence>
<dbReference type="PANTHER" id="PTHR30349:SF77">
    <property type="entry name" value="TYROSINE RECOMBINASE XERC"/>
    <property type="match status" value="1"/>
</dbReference>
<gene>
    <name evidence="12" type="ORF">UFOPK2656_00379</name>
    <name evidence="13" type="ORF">UFOPK3099_00973</name>
    <name evidence="14" type="ORF">UFOPK3651_00147</name>
    <name evidence="15" type="ORF">UFOPK3931_02233</name>
    <name evidence="11" type="ORF">UFOPK4189_00376</name>
</gene>
<dbReference type="GO" id="GO:0007059">
    <property type="term" value="P:chromosome segregation"/>
    <property type="evidence" value="ECO:0007669"/>
    <property type="project" value="UniProtKB-KW"/>
</dbReference>
<evidence type="ECO:0000313" key="14">
    <source>
        <dbReference type="EMBL" id="CAB4910583.1"/>
    </source>
</evidence>
<keyword evidence="5" id="KW-0229">DNA integration</keyword>
<keyword evidence="4" id="KW-0159">Chromosome partition</keyword>
<evidence type="ECO:0000256" key="3">
    <source>
        <dbReference type="ARBA" id="ARBA00022618"/>
    </source>
</evidence>
<dbReference type="EMBL" id="CAFBMT010000001">
    <property type="protein sequence ID" value="CAB4910583.1"/>
    <property type="molecule type" value="Genomic_DNA"/>
</dbReference>
<dbReference type="InterPro" id="IPR013762">
    <property type="entry name" value="Integrase-like_cat_sf"/>
</dbReference>
<dbReference type="Gene3D" id="1.10.443.10">
    <property type="entry name" value="Intergrase catalytic core"/>
    <property type="match status" value="1"/>
</dbReference>
<dbReference type="AlphaFoldDB" id="A0A6J6YYS9"/>
<dbReference type="EMBL" id="CAFAAV010000058">
    <property type="protein sequence ID" value="CAB4814641.1"/>
    <property type="molecule type" value="Genomic_DNA"/>
</dbReference>
<dbReference type="SUPFAM" id="SSF47823">
    <property type="entry name" value="lambda integrase-like, N-terminal domain"/>
    <property type="match status" value="1"/>
</dbReference>
<protein>
    <submittedName>
        <fullName evidence="13">Unannotated protein</fullName>
    </submittedName>
</protein>
<dbReference type="EMBL" id="CAESGF010000002">
    <property type="protein sequence ID" value="CAB4362598.1"/>
    <property type="molecule type" value="Genomic_DNA"/>
</dbReference>
<evidence type="ECO:0000256" key="7">
    <source>
        <dbReference type="ARBA" id="ARBA00023172"/>
    </source>
</evidence>
<dbReference type="GO" id="GO:0006310">
    <property type="term" value="P:DNA recombination"/>
    <property type="evidence" value="ECO:0007669"/>
    <property type="project" value="UniProtKB-KW"/>
</dbReference>
<dbReference type="InterPro" id="IPR004107">
    <property type="entry name" value="Integrase_SAM-like_N"/>
</dbReference>
<organism evidence="13">
    <name type="scientific">freshwater metagenome</name>
    <dbReference type="NCBI Taxonomy" id="449393"/>
    <lineage>
        <taxon>unclassified sequences</taxon>
        <taxon>metagenomes</taxon>
        <taxon>ecological metagenomes</taxon>
    </lineage>
</organism>
<evidence type="ECO:0000256" key="1">
    <source>
        <dbReference type="ARBA" id="ARBA00004496"/>
    </source>
</evidence>
<evidence type="ECO:0000256" key="5">
    <source>
        <dbReference type="ARBA" id="ARBA00022908"/>
    </source>
</evidence>
<reference evidence="13" key="1">
    <citation type="submission" date="2020-05" db="EMBL/GenBank/DDBJ databases">
        <authorList>
            <person name="Chiriac C."/>
            <person name="Salcher M."/>
            <person name="Ghai R."/>
            <person name="Kavagutti S V."/>
        </authorList>
    </citation>
    <scope>NUCLEOTIDE SEQUENCE</scope>
</reference>
<dbReference type="InterPro" id="IPR050090">
    <property type="entry name" value="Tyrosine_recombinase_XerCD"/>
</dbReference>
<dbReference type="Pfam" id="PF02899">
    <property type="entry name" value="Phage_int_SAM_1"/>
    <property type="match status" value="1"/>
</dbReference>
<keyword evidence="7" id="KW-0233">DNA recombination</keyword>
<dbReference type="PANTHER" id="PTHR30349">
    <property type="entry name" value="PHAGE INTEGRASE-RELATED"/>
    <property type="match status" value="1"/>
</dbReference>
<dbReference type="EMBL" id="CAEZYF010000002">
    <property type="protein sequence ID" value="CAB4706491.1"/>
    <property type="molecule type" value="Genomic_DNA"/>
</dbReference>
<dbReference type="InterPro" id="IPR010998">
    <property type="entry name" value="Integrase_recombinase_N"/>
</dbReference>
<feature type="domain" description="Tyr recombinase" evidence="9">
    <location>
        <begin position="121"/>
        <end position="301"/>
    </location>
</feature>
<proteinExistence type="inferred from homology"/>
<dbReference type="PROSITE" id="PS51900">
    <property type="entry name" value="CB"/>
    <property type="match status" value="1"/>
</dbReference>
<sequence length="307" mass="33569">MPGHRSSLAPSPAPSEVLASWHLDAFLSSLTNSSEHTVSAYGSDVHAFVDWAHAQDVSAPDAVDRLVLRRYVAALTTNGFAKRTIARKVSALRRYFAHQRRTGALASDPSVSLRAPAGDGRLPRVLDHDDISTLLESAPMADEAEWRRLRDDAVLETLYASGMRVAELCGLDVASLDLVAGAATVWGKGAKQRRVPLGKPAVQSLRAWLQLRRDVVAAQAGDALFGNERGVRLTPRDVRRIIDRRSPRPTHPHALRHTFATHLLDGGADLRSVQELLGHANVATTQRYTHVSNHLLRDAYAEAHPRA</sequence>
<evidence type="ECO:0000256" key="6">
    <source>
        <dbReference type="ARBA" id="ARBA00023125"/>
    </source>
</evidence>
<dbReference type="GO" id="GO:0015074">
    <property type="term" value="P:DNA integration"/>
    <property type="evidence" value="ECO:0007669"/>
    <property type="project" value="UniProtKB-KW"/>
</dbReference>
<keyword evidence="2" id="KW-0963">Cytoplasm</keyword>
<dbReference type="EMBL" id="CAFBOL010000072">
    <property type="protein sequence ID" value="CAB5002252.1"/>
    <property type="molecule type" value="Genomic_DNA"/>
</dbReference>
<dbReference type="HAMAP" id="MF_01808">
    <property type="entry name" value="Recomb_XerC_XerD"/>
    <property type="match status" value="1"/>
</dbReference>
<dbReference type="GO" id="GO:0005737">
    <property type="term" value="C:cytoplasm"/>
    <property type="evidence" value="ECO:0007669"/>
    <property type="project" value="UniProtKB-SubCell"/>
</dbReference>
<dbReference type="GO" id="GO:0003677">
    <property type="term" value="F:DNA binding"/>
    <property type="evidence" value="ECO:0007669"/>
    <property type="project" value="UniProtKB-KW"/>
</dbReference>
<feature type="domain" description="Core-binding (CB)" evidence="10">
    <location>
        <begin position="17"/>
        <end position="100"/>
    </location>
</feature>
<dbReference type="SUPFAM" id="SSF56349">
    <property type="entry name" value="DNA breaking-rejoining enzymes"/>
    <property type="match status" value="1"/>
</dbReference>
<evidence type="ECO:0000313" key="11">
    <source>
        <dbReference type="EMBL" id="CAB4362598.1"/>
    </source>
</evidence>
<dbReference type="GO" id="GO:0051301">
    <property type="term" value="P:cell division"/>
    <property type="evidence" value="ECO:0007669"/>
    <property type="project" value="UniProtKB-KW"/>
</dbReference>
<dbReference type="InterPro" id="IPR023009">
    <property type="entry name" value="Tyrosine_recombinase_XerC/XerD"/>
</dbReference>
<dbReference type="Gene3D" id="1.10.150.130">
    <property type="match status" value="1"/>
</dbReference>
<evidence type="ECO:0000313" key="12">
    <source>
        <dbReference type="EMBL" id="CAB4706491.1"/>
    </source>
</evidence>
<evidence type="ECO:0000256" key="2">
    <source>
        <dbReference type="ARBA" id="ARBA00022490"/>
    </source>
</evidence>
<evidence type="ECO:0000313" key="15">
    <source>
        <dbReference type="EMBL" id="CAB5002252.1"/>
    </source>
</evidence>
<keyword evidence="6" id="KW-0238">DNA-binding</keyword>
<accession>A0A6J6YYS9</accession>
<dbReference type="InterPro" id="IPR002104">
    <property type="entry name" value="Integrase_catalytic"/>
</dbReference>
<evidence type="ECO:0000256" key="8">
    <source>
        <dbReference type="ARBA" id="ARBA00023306"/>
    </source>
</evidence>
<name>A0A6J6YYS9_9ZZZZ</name>
<keyword evidence="3" id="KW-0132">Cell division</keyword>